<organism evidence="2">
    <name type="scientific">Anopheles sinensis</name>
    <name type="common">Mosquito</name>
    <dbReference type="NCBI Taxonomy" id="74873"/>
    <lineage>
        <taxon>Eukaryota</taxon>
        <taxon>Metazoa</taxon>
        <taxon>Ecdysozoa</taxon>
        <taxon>Arthropoda</taxon>
        <taxon>Hexapoda</taxon>
        <taxon>Insecta</taxon>
        <taxon>Pterygota</taxon>
        <taxon>Neoptera</taxon>
        <taxon>Endopterygota</taxon>
        <taxon>Diptera</taxon>
        <taxon>Nematocera</taxon>
        <taxon>Culicoidea</taxon>
        <taxon>Culicidae</taxon>
        <taxon>Anophelinae</taxon>
        <taxon>Anopheles</taxon>
    </lineage>
</organism>
<dbReference type="AlphaFoldDB" id="A0A084WFJ1"/>
<reference evidence="2 4" key="1">
    <citation type="journal article" date="2014" name="BMC Genomics">
        <title>Genome sequence of Anopheles sinensis provides insight into genetics basis of mosquito competence for malaria parasites.</title>
        <authorList>
            <person name="Zhou D."/>
            <person name="Zhang D."/>
            <person name="Ding G."/>
            <person name="Shi L."/>
            <person name="Hou Q."/>
            <person name="Ye Y."/>
            <person name="Xu Y."/>
            <person name="Zhou H."/>
            <person name="Xiong C."/>
            <person name="Li S."/>
            <person name="Yu J."/>
            <person name="Hong S."/>
            <person name="Yu X."/>
            <person name="Zou P."/>
            <person name="Chen C."/>
            <person name="Chang X."/>
            <person name="Wang W."/>
            <person name="Lv Y."/>
            <person name="Sun Y."/>
            <person name="Ma L."/>
            <person name="Shen B."/>
            <person name="Zhu C."/>
        </authorList>
    </citation>
    <scope>NUCLEOTIDE SEQUENCE [LARGE SCALE GENOMIC DNA]</scope>
</reference>
<gene>
    <name evidence="2" type="ORF">ZHAS_00016990</name>
</gene>
<protein>
    <submittedName>
        <fullName evidence="2 3">UPF0182 protein</fullName>
    </submittedName>
</protein>
<feature type="region of interest" description="Disordered" evidence="1">
    <location>
        <begin position="1"/>
        <end position="35"/>
    </location>
</feature>
<evidence type="ECO:0000256" key="1">
    <source>
        <dbReference type="SAM" id="MobiDB-lite"/>
    </source>
</evidence>
<dbReference type="EMBL" id="ATLV01023362">
    <property type="status" value="NOT_ANNOTATED_CDS"/>
    <property type="molecule type" value="Genomic_DNA"/>
</dbReference>
<proteinExistence type="predicted"/>
<evidence type="ECO:0000313" key="2">
    <source>
        <dbReference type="EMBL" id="KFB48985.1"/>
    </source>
</evidence>
<accession>A0A084WFJ1</accession>
<keyword evidence="4" id="KW-1185">Reference proteome</keyword>
<feature type="compositionally biased region" description="Basic and acidic residues" evidence="1">
    <location>
        <begin position="8"/>
        <end position="19"/>
    </location>
</feature>
<dbReference type="EnsemblMetazoa" id="ASIC016990-RA">
    <property type="protein sequence ID" value="ASIC016990-PA"/>
    <property type="gene ID" value="ASIC016990"/>
</dbReference>
<dbReference type="Proteomes" id="UP000030765">
    <property type="component" value="Unassembled WGS sequence"/>
</dbReference>
<evidence type="ECO:0000313" key="3">
    <source>
        <dbReference type="EnsemblMetazoa" id="ASIC016990-PA"/>
    </source>
</evidence>
<dbReference type="EMBL" id="KE525342">
    <property type="protein sequence ID" value="KFB48985.1"/>
    <property type="molecule type" value="Genomic_DNA"/>
</dbReference>
<evidence type="ECO:0000313" key="4">
    <source>
        <dbReference type="Proteomes" id="UP000030765"/>
    </source>
</evidence>
<reference evidence="3" key="2">
    <citation type="submission" date="2020-05" db="UniProtKB">
        <authorList>
            <consortium name="EnsemblMetazoa"/>
        </authorList>
    </citation>
    <scope>IDENTIFICATION</scope>
</reference>
<sequence>MRILLPWDRPDRPLPKAEPRFPSLRPGIRNPDEKQQHPARWAFLFVRSFRLVPNGKDSRSKVLAILGGLAGTPASRRLVRGNTEQVCVLKIVGSGAFGSVRR</sequence>
<name>A0A084WFJ1_ANOSI</name>
<dbReference type="VEuPathDB" id="VectorBase:ASIC016990"/>